<proteinExistence type="predicted"/>
<dbReference type="EnsemblMetazoa" id="Aqu2.1.24528_001">
    <property type="protein sequence ID" value="Aqu2.1.24528_001"/>
    <property type="gene ID" value="Aqu2.1.24528"/>
</dbReference>
<organism evidence="1">
    <name type="scientific">Amphimedon queenslandica</name>
    <name type="common">Sponge</name>
    <dbReference type="NCBI Taxonomy" id="400682"/>
    <lineage>
        <taxon>Eukaryota</taxon>
        <taxon>Metazoa</taxon>
        <taxon>Porifera</taxon>
        <taxon>Demospongiae</taxon>
        <taxon>Heteroscleromorpha</taxon>
        <taxon>Haplosclerida</taxon>
        <taxon>Niphatidae</taxon>
        <taxon>Amphimedon</taxon>
    </lineage>
</organism>
<dbReference type="InParanoid" id="A0A1X7UA43"/>
<sequence length="103" mass="10350">LLIGGCGFCRHGLECLANDSSLVILTFLTRFPLPDPVTSTASCLGRDCLVTAGGSFTGDKGAKLIGVGLAVHSSSGCGLLVGVVFGGVAIIIELEKGLSESPD</sequence>
<evidence type="ECO:0000313" key="1">
    <source>
        <dbReference type="EnsemblMetazoa" id="Aqu2.1.24528_001"/>
    </source>
</evidence>
<name>A0A1X7UA43_AMPQE</name>
<dbReference type="AlphaFoldDB" id="A0A1X7UA43"/>
<accession>A0A1X7UA43</accession>
<reference evidence="1" key="1">
    <citation type="submission" date="2017-05" db="UniProtKB">
        <authorList>
            <consortium name="EnsemblMetazoa"/>
        </authorList>
    </citation>
    <scope>IDENTIFICATION</scope>
</reference>
<protein>
    <submittedName>
        <fullName evidence="1">Uncharacterized protein</fullName>
    </submittedName>
</protein>